<reference evidence="2" key="1">
    <citation type="submission" date="2014-09" db="EMBL/GenBank/DDBJ databases">
        <authorList>
            <person name="Mudge J."/>
            <person name="Ramaraj T."/>
            <person name="Lindquist I.E."/>
            <person name="Bharti A.K."/>
            <person name="Sundararajan A."/>
            <person name="Cameron C.T."/>
            <person name="Woodward J.E."/>
            <person name="May G.D."/>
            <person name="Brubaker C."/>
            <person name="Broadhvest J."/>
            <person name="Wilkins T.A."/>
        </authorList>
    </citation>
    <scope>NUCLEOTIDE SEQUENCE</scope>
    <source>
        <strain evidence="2">cv. AKA8401</strain>
    </source>
</reference>
<sequence>MYLIFMFQITIPISIHIQYHPISIIVPFI</sequence>
<dbReference type="EMBL" id="JRRC01253338">
    <property type="protein sequence ID" value="KHG02252.1"/>
    <property type="molecule type" value="Genomic_DNA"/>
</dbReference>
<gene>
    <name evidence="1" type="ORF">F383_23882</name>
</gene>
<dbReference type="AlphaFoldDB" id="A0A0B0MPG5"/>
<keyword evidence="2" id="KW-1185">Reference proteome</keyword>
<evidence type="ECO:0000313" key="2">
    <source>
        <dbReference type="Proteomes" id="UP000032142"/>
    </source>
</evidence>
<protein>
    <submittedName>
        <fullName evidence="1">Uncharacterized protein</fullName>
    </submittedName>
</protein>
<dbReference type="Proteomes" id="UP000032142">
    <property type="component" value="Unassembled WGS sequence"/>
</dbReference>
<comment type="caution">
    <text evidence="1">The sequence shown here is derived from an EMBL/GenBank/DDBJ whole genome shotgun (WGS) entry which is preliminary data.</text>
</comment>
<organism evidence="1 2">
    <name type="scientific">Gossypium arboreum</name>
    <name type="common">Tree cotton</name>
    <name type="synonym">Gossypium nanking</name>
    <dbReference type="NCBI Taxonomy" id="29729"/>
    <lineage>
        <taxon>Eukaryota</taxon>
        <taxon>Viridiplantae</taxon>
        <taxon>Streptophyta</taxon>
        <taxon>Embryophyta</taxon>
        <taxon>Tracheophyta</taxon>
        <taxon>Spermatophyta</taxon>
        <taxon>Magnoliopsida</taxon>
        <taxon>eudicotyledons</taxon>
        <taxon>Gunneridae</taxon>
        <taxon>Pentapetalae</taxon>
        <taxon>rosids</taxon>
        <taxon>malvids</taxon>
        <taxon>Malvales</taxon>
        <taxon>Malvaceae</taxon>
        <taxon>Malvoideae</taxon>
        <taxon>Gossypium</taxon>
    </lineage>
</organism>
<accession>A0A0B0MPG5</accession>
<name>A0A0B0MPG5_GOSAR</name>
<evidence type="ECO:0000313" key="1">
    <source>
        <dbReference type="EMBL" id="KHG02252.1"/>
    </source>
</evidence>
<proteinExistence type="predicted"/>